<feature type="domain" description="Mug135-like C-terminal" evidence="2">
    <location>
        <begin position="139"/>
        <end position="189"/>
    </location>
</feature>
<comment type="similarity">
    <text evidence="1">Belongs to the UPF0612 family.</text>
</comment>
<comment type="caution">
    <text evidence="3">The sequence shown here is derived from an EMBL/GenBank/DDBJ whole genome shotgun (WGS) entry which is preliminary data.</text>
</comment>
<accession>A0ABR3IPE0</accession>
<dbReference type="Pfam" id="PF08593">
    <property type="entry name" value="Mug135_C"/>
    <property type="match status" value="1"/>
</dbReference>
<evidence type="ECO:0000256" key="1">
    <source>
        <dbReference type="ARBA" id="ARBA00005788"/>
    </source>
</evidence>
<sequence>MPIELPVLTPRSLQVLKVPPAPADPPASRDIAKACLLFQDASNRATHHHDGVLISDEDICNAATYATQLLATRVGQRDLQADIVAAIENAMPAMLQPIRDSLALLEANSQQTQGDIQRIKADLTAVKRDIRHNRRISALHNLPPLQSPVHIRELRHHLLRAYVRGYHPGLEAPHSDEECIRLVFCGIGAYSHVRE</sequence>
<evidence type="ECO:0000313" key="4">
    <source>
        <dbReference type="Proteomes" id="UP001556367"/>
    </source>
</evidence>
<dbReference type="Proteomes" id="UP001556367">
    <property type="component" value="Unassembled WGS sequence"/>
</dbReference>
<name>A0ABR3IPE0_9AGAR</name>
<protein>
    <recommendedName>
        <fullName evidence="2">Mug135-like C-terminal domain-containing protein</fullName>
    </recommendedName>
</protein>
<organism evidence="3 4">
    <name type="scientific">Hohenbuehelia grisea</name>
    <dbReference type="NCBI Taxonomy" id="104357"/>
    <lineage>
        <taxon>Eukaryota</taxon>
        <taxon>Fungi</taxon>
        <taxon>Dikarya</taxon>
        <taxon>Basidiomycota</taxon>
        <taxon>Agaricomycotina</taxon>
        <taxon>Agaricomycetes</taxon>
        <taxon>Agaricomycetidae</taxon>
        <taxon>Agaricales</taxon>
        <taxon>Pleurotineae</taxon>
        <taxon>Pleurotaceae</taxon>
        <taxon>Hohenbuehelia</taxon>
    </lineage>
</organism>
<dbReference type="EMBL" id="JASNQZ010000019">
    <property type="protein sequence ID" value="KAL0945152.1"/>
    <property type="molecule type" value="Genomic_DNA"/>
</dbReference>
<keyword evidence="4" id="KW-1185">Reference proteome</keyword>
<proteinExistence type="inferred from homology"/>
<reference evidence="4" key="1">
    <citation type="submission" date="2024-06" db="EMBL/GenBank/DDBJ databases">
        <title>Multi-omics analyses provide insights into the biosynthesis of the anticancer antibiotic pleurotin in Hohenbuehelia grisea.</title>
        <authorList>
            <person name="Weaver J.A."/>
            <person name="Alberti F."/>
        </authorList>
    </citation>
    <scope>NUCLEOTIDE SEQUENCE [LARGE SCALE GENOMIC DNA]</scope>
    <source>
        <strain evidence="4">T-177</strain>
    </source>
</reference>
<evidence type="ECO:0000259" key="2">
    <source>
        <dbReference type="Pfam" id="PF08593"/>
    </source>
</evidence>
<dbReference type="InterPro" id="IPR013902">
    <property type="entry name" value="Mug135-like_C"/>
</dbReference>
<gene>
    <name evidence="3" type="ORF">HGRIS_004304</name>
</gene>
<evidence type="ECO:0000313" key="3">
    <source>
        <dbReference type="EMBL" id="KAL0945152.1"/>
    </source>
</evidence>